<keyword evidence="2" id="KW-0732">Signal</keyword>
<comment type="caution">
    <text evidence="3">The sequence shown here is derived from an EMBL/GenBank/DDBJ whole genome shotgun (WGS) entry which is preliminary data.</text>
</comment>
<evidence type="ECO:0000256" key="1">
    <source>
        <dbReference type="SAM" id="MobiDB-lite"/>
    </source>
</evidence>
<sequence>MATRFSSTHFRRNLMAALTALSASAALLSSPLANAAVHDRVDPYSQGQIKKTDPYTDGARKVDPYTDGARNVDPYTDGAEKSTDPYTQGGNHPGENASKLSWNRDTTYPRDASRG</sequence>
<reference evidence="4" key="1">
    <citation type="journal article" date="2023" name="Front. Microbiol.">
        <title>Ralstonia chuxiongensis sp. nov., Ralstonia mojiangensis sp. nov., and Ralstonia soli sp. nov., isolated from tobacco fields, are three novel species in the family Burkholderiaceae.</title>
        <authorList>
            <person name="Lu C.H."/>
            <person name="Zhang Y.Y."/>
            <person name="Jiang N."/>
            <person name="Chen W."/>
            <person name="Shao X."/>
            <person name="Zhao Z.M."/>
            <person name="Lu W.L."/>
            <person name="Hu X."/>
            <person name="Xi Y.X."/>
            <person name="Zou S.Y."/>
            <person name="Wei Q.J."/>
            <person name="Lin Z.L."/>
            <person name="Gong L."/>
            <person name="Gai X.T."/>
            <person name="Zhang L.Q."/>
            <person name="Li J.Y."/>
            <person name="Jin Y."/>
            <person name="Xia Z.Y."/>
        </authorList>
    </citation>
    <scope>NUCLEOTIDE SEQUENCE [LARGE SCALE GENOMIC DNA]</scope>
    <source>
        <strain evidence="4">21YRMH01-3</strain>
    </source>
</reference>
<evidence type="ECO:0000256" key="2">
    <source>
        <dbReference type="SAM" id="SignalP"/>
    </source>
</evidence>
<evidence type="ECO:0000313" key="4">
    <source>
        <dbReference type="Proteomes" id="UP001162793"/>
    </source>
</evidence>
<dbReference type="AlphaFoldDB" id="A0AA41WVS9"/>
<name>A0AA41WVS9_9RALS</name>
<protein>
    <submittedName>
        <fullName evidence="3">Twin-arginine translocation protein</fullName>
    </submittedName>
</protein>
<feature type="region of interest" description="Disordered" evidence="1">
    <location>
        <begin position="44"/>
        <end position="115"/>
    </location>
</feature>
<dbReference type="PROSITE" id="PS51318">
    <property type="entry name" value="TAT"/>
    <property type="match status" value="1"/>
</dbReference>
<dbReference type="Proteomes" id="UP001162793">
    <property type="component" value="Unassembled WGS sequence"/>
</dbReference>
<feature type="signal peptide" evidence="2">
    <location>
        <begin position="1"/>
        <end position="35"/>
    </location>
</feature>
<dbReference type="RefSeq" id="WP_253543122.1">
    <property type="nucleotide sequence ID" value="NZ_JAMYWC010000014.1"/>
</dbReference>
<accession>A0AA41WVS9</accession>
<keyword evidence="4" id="KW-1185">Reference proteome</keyword>
<feature type="compositionally biased region" description="Basic and acidic residues" evidence="1">
    <location>
        <begin position="50"/>
        <end position="64"/>
    </location>
</feature>
<gene>
    <name evidence="3" type="ORF">NKG59_26110</name>
</gene>
<dbReference type="InterPro" id="IPR006311">
    <property type="entry name" value="TAT_signal"/>
</dbReference>
<dbReference type="EMBL" id="JAMYWC010000014">
    <property type="protein sequence ID" value="MCP1175856.1"/>
    <property type="molecule type" value="Genomic_DNA"/>
</dbReference>
<feature type="chain" id="PRO_5041343508" evidence="2">
    <location>
        <begin position="36"/>
        <end position="115"/>
    </location>
</feature>
<proteinExistence type="predicted"/>
<organism evidence="3 4">
    <name type="scientific">Ralstonia chuxiongensis</name>
    <dbReference type="NCBI Taxonomy" id="2957504"/>
    <lineage>
        <taxon>Bacteria</taxon>
        <taxon>Pseudomonadati</taxon>
        <taxon>Pseudomonadota</taxon>
        <taxon>Betaproteobacteria</taxon>
        <taxon>Burkholderiales</taxon>
        <taxon>Burkholderiaceae</taxon>
        <taxon>Ralstonia</taxon>
    </lineage>
</organism>
<evidence type="ECO:0000313" key="3">
    <source>
        <dbReference type="EMBL" id="MCP1175856.1"/>
    </source>
</evidence>